<feature type="region of interest" description="Disordered" evidence="1">
    <location>
        <begin position="115"/>
        <end position="162"/>
    </location>
</feature>
<evidence type="ECO:0000256" key="1">
    <source>
        <dbReference type="SAM" id="MobiDB-lite"/>
    </source>
</evidence>
<gene>
    <name evidence="2" type="ORF">BLTE_08150</name>
</gene>
<accession>A0A348FXU7</accession>
<protein>
    <submittedName>
        <fullName evidence="2">Uncharacterized protein</fullName>
    </submittedName>
</protein>
<dbReference type="InterPro" id="IPR047675">
    <property type="entry name" value="Putative_zinc-bd"/>
</dbReference>
<feature type="compositionally biased region" description="Basic and acidic residues" evidence="1">
    <location>
        <begin position="118"/>
        <end position="128"/>
    </location>
</feature>
<reference evidence="2 3" key="1">
    <citation type="submission" date="2018-08" db="EMBL/GenBank/DDBJ databases">
        <title>Complete genome sequencing of Blastochloris tepida GI.</title>
        <authorList>
            <person name="Tsukatani Y."/>
            <person name="Mori H."/>
        </authorList>
    </citation>
    <scope>NUCLEOTIDE SEQUENCE [LARGE SCALE GENOMIC DNA]</scope>
    <source>
        <strain evidence="2 3">GI</strain>
    </source>
</reference>
<sequence>MRAFGRSASVKLNSRQLWARSREFREVADAALAKFNATRHLRPKCGAKRRTDGQPCQNLPLANGRCRLHGGRVPGGDGWHKPRWPENGPGADAALARKLEHLEWRRAKRAARLAAMTPEERARHEAWHRARKPGSAAERAAERERRRQDKAAANLLGGDRPRERRSPELLALDAEIVELRLALAIETGEGIFR</sequence>
<dbReference type="KEGG" id="blag:BLTE_08150"/>
<proteinExistence type="predicted"/>
<dbReference type="NCBIfam" id="NF041373">
    <property type="entry name" value="HGG_STG"/>
    <property type="match status" value="1"/>
</dbReference>
<keyword evidence="3" id="KW-1185">Reference proteome</keyword>
<dbReference type="EMBL" id="AP018907">
    <property type="protein sequence ID" value="BBF92130.1"/>
    <property type="molecule type" value="Genomic_DNA"/>
</dbReference>
<dbReference type="Proteomes" id="UP000266934">
    <property type="component" value="Chromosome"/>
</dbReference>
<dbReference type="AlphaFoldDB" id="A0A348FXU7"/>
<evidence type="ECO:0000313" key="2">
    <source>
        <dbReference type="EMBL" id="BBF92130.1"/>
    </source>
</evidence>
<organism evidence="2 3">
    <name type="scientific">Blastochloris tepida</name>
    <dbReference type="NCBI Taxonomy" id="2233851"/>
    <lineage>
        <taxon>Bacteria</taxon>
        <taxon>Pseudomonadati</taxon>
        <taxon>Pseudomonadota</taxon>
        <taxon>Alphaproteobacteria</taxon>
        <taxon>Hyphomicrobiales</taxon>
        <taxon>Blastochloridaceae</taxon>
        <taxon>Blastochloris</taxon>
    </lineage>
</organism>
<name>A0A348FXU7_9HYPH</name>
<evidence type="ECO:0000313" key="3">
    <source>
        <dbReference type="Proteomes" id="UP000266934"/>
    </source>
</evidence>
<feature type="compositionally biased region" description="Basic and acidic residues" evidence="1">
    <location>
        <begin position="139"/>
        <end position="150"/>
    </location>
</feature>